<keyword evidence="6" id="KW-0325">Glycoprotein</keyword>
<evidence type="ECO:0000313" key="8">
    <source>
        <dbReference type="Proteomes" id="UP000224567"/>
    </source>
</evidence>
<dbReference type="InterPro" id="IPR052941">
    <property type="entry name" value="StomDev_PlantInt_Reg"/>
</dbReference>
<dbReference type="OrthoDB" id="630633at2759"/>
<dbReference type="GO" id="GO:0051707">
    <property type="term" value="P:response to other organism"/>
    <property type="evidence" value="ECO:0007669"/>
    <property type="project" value="UniProtKB-ARBA"/>
</dbReference>
<comment type="caution">
    <text evidence="7">The sequence shown here is derived from an EMBL/GenBank/DDBJ whole genome shotgun (WGS) entry which is preliminary data.</text>
</comment>
<evidence type="ECO:0000256" key="3">
    <source>
        <dbReference type="ARBA" id="ARBA00022729"/>
    </source>
</evidence>
<dbReference type="SUPFAM" id="SSF52058">
    <property type="entry name" value="L domain-like"/>
    <property type="match status" value="1"/>
</dbReference>
<dbReference type="PRINTS" id="PR00019">
    <property type="entry name" value="LEURICHRPT"/>
</dbReference>
<evidence type="ECO:0000256" key="4">
    <source>
        <dbReference type="ARBA" id="ARBA00022737"/>
    </source>
</evidence>
<dbReference type="GO" id="GO:0006952">
    <property type="term" value="P:defense response"/>
    <property type="evidence" value="ECO:0007669"/>
    <property type="project" value="UniProtKB-ARBA"/>
</dbReference>
<comment type="subcellular location">
    <subcellularLocation>
        <location evidence="1">Membrane</location>
    </subcellularLocation>
</comment>
<dbReference type="PANTHER" id="PTHR48004:SF58">
    <property type="entry name" value="OS01G0162200 PROTEIN"/>
    <property type="match status" value="1"/>
</dbReference>
<dbReference type="Gene3D" id="3.80.10.10">
    <property type="entry name" value="Ribonuclease Inhibitor"/>
    <property type="match status" value="2"/>
</dbReference>
<evidence type="ECO:0000256" key="5">
    <source>
        <dbReference type="ARBA" id="ARBA00023136"/>
    </source>
</evidence>
<evidence type="ECO:0008006" key="9">
    <source>
        <dbReference type="Google" id="ProtNLM"/>
    </source>
</evidence>
<keyword evidence="2" id="KW-0433">Leucine-rich repeat</keyword>
<dbReference type="AlphaFoldDB" id="A0A2G2V6W0"/>
<evidence type="ECO:0000256" key="1">
    <source>
        <dbReference type="ARBA" id="ARBA00004370"/>
    </source>
</evidence>
<evidence type="ECO:0000313" key="7">
    <source>
        <dbReference type="EMBL" id="PHT28648.1"/>
    </source>
</evidence>
<organism evidence="7 8">
    <name type="scientific">Capsicum baccatum</name>
    <name type="common">Peruvian pepper</name>
    <dbReference type="NCBI Taxonomy" id="33114"/>
    <lineage>
        <taxon>Eukaryota</taxon>
        <taxon>Viridiplantae</taxon>
        <taxon>Streptophyta</taxon>
        <taxon>Embryophyta</taxon>
        <taxon>Tracheophyta</taxon>
        <taxon>Spermatophyta</taxon>
        <taxon>Magnoliopsida</taxon>
        <taxon>eudicotyledons</taxon>
        <taxon>Gunneridae</taxon>
        <taxon>Pentapetalae</taxon>
        <taxon>asterids</taxon>
        <taxon>lamiids</taxon>
        <taxon>Solanales</taxon>
        <taxon>Solanaceae</taxon>
        <taxon>Solanoideae</taxon>
        <taxon>Capsiceae</taxon>
        <taxon>Capsicum</taxon>
    </lineage>
</organism>
<dbReference type="InterPro" id="IPR001611">
    <property type="entry name" value="Leu-rich_rpt"/>
</dbReference>
<gene>
    <name evidence="7" type="ORF">CQW23_31781</name>
</gene>
<dbReference type="STRING" id="33114.A0A2G2V6W0"/>
<dbReference type="PANTHER" id="PTHR48004">
    <property type="entry name" value="OS01G0149700 PROTEIN"/>
    <property type="match status" value="1"/>
</dbReference>
<dbReference type="GO" id="GO:0016020">
    <property type="term" value="C:membrane"/>
    <property type="evidence" value="ECO:0007669"/>
    <property type="project" value="UniProtKB-SubCell"/>
</dbReference>
<dbReference type="FunFam" id="3.80.10.10:FF:000041">
    <property type="entry name" value="LRR receptor-like serine/threonine-protein kinase ERECTA"/>
    <property type="match status" value="1"/>
</dbReference>
<dbReference type="Pfam" id="PF00560">
    <property type="entry name" value="LRR_1"/>
    <property type="match status" value="3"/>
</dbReference>
<sequence>MRSLQNLSLQTNNLSGLIPKTIGDLTELKLPSELRKLKNLNNLGLSNNQLSGPIPSSFGNLRNLQGLFLSDNNLTTEGIPSSICNLTSLVRLDLAGNNLKGEIPQCLGSISGLLVLMMSDNDLSGEMPLSICNLTSLQRLVLARNNLMVEIPQCIGNIFGHLWNLDMPHNYLSGTLRITFKNGCALQLFNLNGNEPEGRTPQSLANCTDLLVLNPSFPTCLENLLILDLSRNNLKGAIPQCLGNMLRLEVLDMQHNNLSGTFQSTFSIGNCYLRSFNLYGKKLEGRIPRSLANC</sequence>
<reference evidence="7 8" key="1">
    <citation type="journal article" date="2017" name="Genome Biol.">
        <title>New reference genome sequences of hot pepper reveal the massive evolution of plant disease-resistance genes by retroduplication.</title>
        <authorList>
            <person name="Kim S."/>
            <person name="Park J."/>
            <person name="Yeom S.I."/>
            <person name="Kim Y.M."/>
            <person name="Seo E."/>
            <person name="Kim K.T."/>
            <person name="Kim M.S."/>
            <person name="Lee J.M."/>
            <person name="Cheong K."/>
            <person name="Shin H.S."/>
            <person name="Kim S.B."/>
            <person name="Han K."/>
            <person name="Lee J."/>
            <person name="Park M."/>
            <person name="Lee H.A."/>
            <person name="Lee H.Y."/>
            <person name="Lee Y."/>
            <person name="Oh S."/>
            <person name="Lee J.H."/>
            <person name="Choi E."/>
            <person name="Choi E."/>
            <person name="Lee S.E."/>
            <person name="Jeon J."/>
            <person name="Kim H."/>
            <person name="Choi G."/>
            <person name="Song H."/>
            <person name="Lee J."/>
            <person name="Lee S.C."/>
            <person name="Kwon J.K."/>
            <person name="Lee H.Y."/>
            <person name="Koo N."/>
            <person name="Hong Y."/>
            <person name="Kim R.W."/>
            <person name="Kang W.H."/>
            <person name="Huh J.H."/>
            <person name="Kang B.C."/>
            <person name="Yang T.J."/>
            <person name="Lee Y.H."/>
            <person name="Bennetzen J.L."/>
            <person name="Choi D."/>
        </authorList>
    </citation>
    <scope>NUCLEOTIDE SEQUENCE [LARGE SCALE GENOMIC DNA]</scope>
    <source>
        <strain evidence="8">cv. PBC81</strain>
    </source>
</reference>
<keyword evidence="8" id="KW-1185">Reference proteome</keyword>
<dbReference type="InterPro" id="IPR003591">
    <property type="entry name" value="Leu-rich_rpt_typical-subtyp"/>
</dbReference>
<reference evidence="8" key="2">
    <citation type="journal article" date="2017" name="J. Anim. Genet.">
        <title>Multiple reference genome sequences of hot pepper reveal the massive evolution of plant disease resistance genes by retroduplication.</title>
        <authorList>
            <person name="Kim S."/>
            <person name="Park J."/>
            <person name="Yeom S.-I."/>
            <person name="Kim Y.-M."/>
            <person name="Seo E."/>
            <person name="Kim K.-T."/>
            <person name="Kim M.-S."/>
            <person name="Lee J.M."/>
            <person name="Cheong K."/>
            <person name="Shin H.-S."/>
            <person name="Kim S.-B."/>
            <person name="Han K."/>
            <person name="Lee J."/>
            <person name="Park M."/>
            <person name="Lee H.-A."/>
            <person name="Lee H.-Y."/>
            <person name="Lee Y."/>
            <person name="Oh S."/>
            <person name="Lee J.H."/>
            <person name="Choi E."/>
            <person name="Choi E."/>
            <person name="Lee S.E."/>
            <person name="Jeon J."/>
            <person name="Kim H."/>
            <person name="Choi G."/>
            <person name="Song H."/>
            <person name="Lee J."/>
            <person name="Lee S.-C."/>
            <person name="Kwon J.-K."/>
            <person name="Lee H.-Y."/>
            <person name="Koo N."/>
            <person name="Hong Y."/>
            <person name="Kim R.W."/>
            <person name="Kang W.-H."/>
            <person name="Huh J.H."/>
            <person name="Kang B.-C."/>
            <person name="Yang T.-J."/>
            <person name="Lee Y.-H."/>
            <person name="Bennetzen J.L."/>
            <person name="Choi D."/>
        </authorList>
    </citation>
    <scope>NUCLEOTIDE SEQUENCE [LARGE SCALE GENOMIC DNA]</scope>
    <source>
        <strain evidence="8">cv. PBC81</strain>
    </source>
</reference>
<protein>
    <recommendedName>
        <fullName evidence="9">LRR receptor-like serine/threonine-protein kinase</fullName>
    </recommendedName>
</protein>
<accession>A0A2G2V6W0</accession>
<keyword evidence="5" id="KW-0472">Membrane</keyword>
<keyword evidence="4" id="KW-0677">Repeat</keyword>
<keyword evidence="3" id="KW-0732">Signal</keyword>
<dbReference type="InterPro" id="IPR032675">
    <property type="entry name" value="LRR_dom_sf"/>
</dbReference>
<evidence type="ECO:0000256" key="2">
    <source>
        <dbReference type="ARBA" id="ARBA00022614"/>
    </source>
</evidence>
<dbReference type="Pfam" id="PF13855">
    <property type="entry name" value="LRR_8"/>
    <property type="match status" value="2"/>
</dbReference>
<dbReference type="SMART" id="SM00369">
    <property type="entry name" value="LRR_TYP"/>
    <property type="match status" value="7"/>
</dbReference>
<dbReference type="Proteomes" id="UP000224567">
    <property type="component" value="Unassembled WGS sequence"/>
</dbReference>
<proteinExistence type="predicted"/>
<evidence type="ECO:0000256" key="6">
    <source>
        <dbReference type="ARBA" id="ARBA00023180"/>
    </source>
</evidence>
<name>A0A2G2V6W0_CAPBA</name>
<dbReference type="EMBL" id="MLFT02000200">
    <property type="protein sequence ID" value="PHT28648.1"/>
    <property type="molecule type" value="Genomic_DNA"/>
</dbReference>